<dbReference type="InterPro" id="IPR011765">
    <property type="entry name" value="Pept_M16_N"/>
</dbReference>
<accession>A0AAU7QSS2</accession>
<dbReference type="GO" id="GO:0046872">
    <property type="term" value="F:metal ion binding"/>
    <property type="evidence" value="ECO:0007669"/>
    <property type="project" value="InterPro"/>
</dbReference>
<feature type="domain" description="Peptidase M16 N-terminal" evidence="1">
    <location>
        <begin position="36"/>
        <end position="162"/>
    </location>
</feature>
<reference evidence="2" key="1">
    <citation type="submission" date="2024-06" db="EMBL/GenBank/DDBJ databases">
        <title>Diversity, functionality, and evolutionary history of bacterial symbionts in false click beetles (Coleoptera, Throscidae).</title>
        <authorList>
            <person name="Wierz J.C."/>
            <person name="Malm H."/>
            <person name="Kaltenpoth M."/>
            <person name="Engl T."/>
        </authorList>
    </citation>
    <scope>NUCLEOTIDE SEQUENCE</scope>
    <source>
        <strain evidence="2">AspAUS03</strain>
    </source>
</reference>
<dbReference type="InterPro" id="IPR011249">
    <property type="entry name" value="Metalloenz_LuxS/M16"/>
</dbReference>
<evidence type="ECO:0000259" key="1">
    <source>
        <dbReference type="Pfam" id="PF00675"/>
    </source>
</evidence>
<organism evidence="2">
    <name type="scientific">Candidatus Shikimatogenerans sp. AspAUS03</name>
    <dbReference type="NCBI Taxonomy" id="3158563"/>
    <lineage>
        <taxon>Bacteria</taxon>
        <taxon>Pseudomonadati</taxon>
        <taxon>Bacteroidota</taxon>
        <taxon>Flavobacteriia</taxon>
        <taxon>Flavobacteriales</taxon>
        <taxon>Candidatus Shikimatogenerans</taxon>
    </lineage>
</organism>
<sequence>MLNNKNLLFKNMIYYVLNNGIKIFINKNIDTNLLISVTFFFHVGSKNDLSNLKGITYLLKHYIYKYFIIKKLKDKIYLLKIKCISFVNYDGIYFCSTMIKDQLNTFLNIMSKIFKNININEKLIYKLIDYIKIKQKYINKNYFINLFYKKIPKYIFIKHNYKNLIIGIIKDLVNNFKKTIFEKFYYKYFNSQNMCISLSGDLNIIYTKFLIIKYFYNYRSKRKYIINNNYYYNNKFNNKIILNNKYSNLIIGIIIYLIPNSSNLNINYIKFFFYLLLKYKCYLYKINNKYLIDCNLKFNLMEDCGYIMIYYIVKDKYYLSKMFKSIILYIQNIIKYKINKKNINKYIKYLNIKEIYINDNIDITINAINNLIFYKDIFYFKNKIKIIKYADINYIKKLIKKYFKNKKEIYIYND</sequence>
<dbReference type="Gene3D" id="3.30.830.10">
    <property type="entry name" value="Metalloenzyme, LuxS/M16 peptidase-like"/>
    <property type="match status" value="2"/>
</dbReference>
<name>A0AAU7QSS2_9FLAO</name>
<dbReference type="EMBL" id="CP157897">
    <property type="protein sequence ID" value="XBT18853.1"/>
    <property type="molecule type" value="Genomic_DNA"/>
</dbReference>
<gene>
    <name evidence="2" type="ORF">ABPD24_00885</name>
</gene>
<dbReference type="SUPFAM" id="SSF63411">
    <property type="entry name" value="LuxS/MPP-like metallohydrolase"/>
    <property type="match status" value="2"/>
</dbReference>
<dbReference type="AlphaFoldDB" id="A0AAU7QSS2"/>
<evidence type="ECO:0000313" key="2">
    <source>
        <dbReference type="EMBL" id="XBT18853.1"/>
    </source>
</evidence>
<protein>
    <submittedName>
        <fullName evidence="2">Insulinase family protein</fullName>
    </submittedName>
</protein>
<proteinExistence type="predicted"/>
<dbReference type="Pfam" id="PF00675">
    <property type="entry name" value="Peptidase_M16"/>
    <property type="match status" value="1"/>
</dbReference>